<proteinExistence type="predicted"/>
<dbReference type="SUPFAM" id="SSF140990">
    <property type="entry name" value="FtsH protease domain-like"/>
    <property type="match status" value="1"/>
</dbReference>
<accession>X1KBS4</accession>
<gene>
    <name evidence="2" type="ORF">S03H2_60924</name>
</gene>
<dbReference type="Gene3D" id="1.20.58.760">
    <property type="entry name" value="Peptidase M41"/>
    <property type="match status" value="1"/>
</dbReference>
<evidence type="ECO:0000259" key="1">
    <source>
        <dbReference type="Pfam" id="PF01434"/>
    </source>
</evidence>
<feature type="domain" description="Peptidase M41" evidence="1">
    <location>
        <begin position="2"/>
        <end position="52"/>
    </location>
</feature>
<reference evidence="2" key="1">
    <citation type="journal article" date="2014" name="Front. Microbiol.">
        <title>High frequency of phylogenetically diverse reductive dehalogenase-homologous genes in deep subseafloor sedimentary metagenomes.</title>
        <authorList>
            <person name="Kawai M."/>
            <person name="Futagami T."/>
            <person name="Toyoda A."/>
            <person name="Takaki Y."/>
            <person name="Nishi S."/>
            <person name="Hori S."/>
            <person name="Arai W."/>
            <person name="Tsubouchi T."/>
            <person name="Morono Y."/>
            <person name="Uchiyama I."/>
            <person name="Ito T."/>
            <person name="Fujiyama A."/>
            <person name="Inagaki F."/>
            <person name="Takami H."/>
        </authorList>
    </citation>
    <scope>NUCLEOTIDE SEQUENCE</scope>
    <source>
        <strain evidence="2">Expedition CK06-06</strain>
    </source>
</reference>
<dbReference type="EMBL" id="BARU01039293">
    <property type="protein sequence ID" value="GAH79518.1"/>
    <property type="molecule type" value="Genomic_DNA"/>
</dbReference>
<evidence type="ECO:0000313" key="2">
    <source>
        <dbReference type="EMBL" id="GAH79518.1"/>
    </source>
</evidence>
<dbReference type="InterPro" id="IPR037219">
    <property type="entry name" value="Peptidase_M41-like"/>
</dbReference>
<dbReference type="AlphaFoldDB" id="X1KBS4"/>
<dbReference type="GO" id="GO:0005524">
    <property type="term" value="F:ATP binding"/>
    <property type="evidence" value="ECO:0007669"/>
    <property type="project" value="InterPro"/>
</dbReference>
<protein>
    <recommendedName>
        <fullName evidence="1">Peptidase M41 domain-containing protein</fullName>
    </recommendedName>
</protein>
<dbReference type="Pfam" id="PF01434">
    <property type="entry name" value="Peptidase_M41"/>
    <property type="match status" value="1"/>
</dbReference>
<organism evidence="2">
    <name type="scientific">marine sediment metagenome</name>
    <dbReference type="NCBI Taxonomy" id="412755"/>
    <lineage>
        <taxon>unclassified sequences</taxon>
        <taxon>metagenomes</taxon>
        <taxon>ecological metagenomes</taxon>
    </lineage>
</organism>
<dbReference type="GO" id="GO:0004176">
    <property type="term" value="F:ATP-dependent peptidase activity"/>
    <property type="evidence" value="ECO:0007669"/>
    <property type="project" value="InterPro"/>
</dbReference>
<name>X1KBS4_9ZZZZ</name>
<comment type="caution">
    <text evidence="2">The sequence shown here is derived from an EMBL/GenBank/DDBJ whole genome shotgun (WGS) entry which is preliminary data.</text>
</comment>
<sequence>MVAEQIDDEVHNIIQQAYQTAKNILTENKPKLIHIAQRLITEETIEGEALEALLTEPIVEPSPETSSIS</sequence>
<dbReference type="InterPro" id="IPR000642">
    <property type="entry name" value="Peptidase_M41"/>
</dbReference>
<dbReference type="GO" id="GO:0004222">
    <property type="term" value="F:metalloendopeptidase activity"/>
    <property type="evidence" value="ECO:0007669"/>
    <property type="project" value="InterPro"/>
</dbReference>
<dbReference type="GO" id="GO:0006508">
    <property type="term" value="P:proteolysis"/>
    <property type="evidence" value="ECO:0007669"/>
    <property type="project" value="InterPro"/>
</dbReference>